<dbReference type="GO" id="GO:0003682">
    <property type="term" value="F:chromatin binding"/>
    <property type="evidence" value="ECO:0007669"/>
    <property type="project" value="TreeGrafter"/>
</dbReference>
<keyword evidence="7" id="KW-1185">Reference proteome</keyword>
<comment type="subcellular location">
    <subcellularLocation>
        <location evidence="1">Nucleus</location>
    </subcellularLocation>
</comment>
<feature type="compositionally biased region" description="Basic and acidic residues" evidence="5">
    <location>
        <begin position="183"/>
        <end position="193"/>
    </location>
</feature>
<evidence type="ECO:0000313" key="7">
    <source>
        <dbReference type="Proteomes" id="UP000069272"/>
    </source>
</evidence>
<dbReference type="VEuPathDB" id="VectorBase:AALB20_030003"/>
<organism evidence="6 7">
    <name type="scientific">Anopheles albimanus</name>
    <name type="common">New world malaria mosquito</name>
    <dbReference type="NCBI Taxonomy" id="7167"/>
    <lineage>
        <taxon>Eukaryota</taxon>
        <taxon>Metazoa</taxon>
        <taxon>Ecdysozoa</taxon>
        <taxon>Arthropoda</taxon>
        <taxon>Hexapoda</taxon>
        <taxon>Insecta</taxon>
        <taxon>Pterygota</taxon>
        <taxon>Neoptera</taxon>
        <taxon>Endopterygota</taxon>
        <taxon>Diptera</taxon>
        <taxon>Nematocera</taxon>
        <taxon>Culicoidea</taxon>
        <taxon>Culicidae</taxon>
        <taxon>Anophelinae</taxon>
        <taxon>Anopheles</taxon>
    </lineage>
</organism>
<protein>
    <recommendedName>
        <fullName evidence="3">Mini-chromosome maintenance complex-binding protein</fullName>
    </recommendedName>
</protein>
<name>A0A182FLN1_ANOAL</name>
<evidence type="ECO:0000313" key="6">
    <source>
        <dbReference type="EnsemblMetazoa" id="AALB007440-PA"/>
    </source>
</evidence>
<accession>A0A182FLN1</accession>
<dbReference type="Pfam" id="PF09739">
    <property type="entry name" value="MCM_bind"/>
    <property type="match status" value="1"/>
</dbReference>
<evidence type="ECO:0000256" key="2">
    <source>
        <dbReference type="ARBA" id="ARBA00007925"/>
    </source>
</evidence>
<dbReference type="AlphaFoldDB" id="A0A182FLN1"/>
<evidence type="ECO:0000256" key="5">
    <source>
        <dbReference type="SAM" id="MobiDB-lite"/>
    </source>
</evidence>
<dbReference type="InterPro" id="IPR019140">
    <property type="entry name" value="MCM_complex-bd"/>
</dbReference>
<dbReference type="VEuPathDB" id="VectorBase:AALB007440"/>
<reference evidence="6 7" key="1">
    <citation type="journal article" date="2017" name="G3 (Bethesda)">
        <title>The Physical Genome Mapping of Anopheles albimanus Corrected Scaffold Misassemblies and Identified Interarm Rearrangements in Genus Anopheles.</title>
        <authorList>
            <person name="Artemov G.N."/>
            <person name="Peery A.N."/>
            <person name="Jiang X."/>
            <person name="Tu Z."/>
            <person name="Stegniy V.N."/>
            <person name="Sharakhova M.V."/>
            <person name="Sharakhov I.V."/>
        </authorList>
    </citation>
    <scope>NUCLEOTIDE SEQUENCE [LARGE SCALE GENOMIC DNA]</scope>
    <source>
        <strain evidence="6 7">ALBI9_A</strain>
    </source>
</reference>
<reference evidence="6" key="2">
    <citation type="submission" date="2022-08" db="UniProtKB">
        <authorList>
            <consortium name="EnsemblMetazoa"/>
        </authorList>
    </citation>
    <scope>IDENTIFICATION</scope>
    <source>
        <strain evidence="6">STECLA/ALBI9_A</strain>
    </source>
</reference>
<dbReference type="GO" id="GO:0006261">
    <property type="term" value="P:DNA-templated DNA replication"/>
    <property type="evidence" value="ECO:0007669"/>
    <property type="project" value="TreeGrafter"/>
</dbReference>
<dbReference type="EnsemblMetazoa" id="AALB007440-RA">
    <property type="protein sequence ID" value="AALB007440-PA"/>
    <property type="gene ID" value="AALB007440"/>
</dbReference>
<proteinExistence type="inferred from homology"/>
<dbReference type="Proteomes" id="UP000069272">
    <property type="component" value="Chromosome 3R"/>
</dbReference>
<comment type="similarity">
    <text evidence="2">Belongs to the MCMBP family.</text>
</comment>
<keyword evidence="4" id="KW-0539">Nucleus</keyword>
<evidence type="ECO:0000256" key="1">
    <source>
        <dbReference type="ARBA" id="ARBA00004123"/>
    </source>
</evidence>
<evidence type="ECO:0000256" key="4">
    <source>
        <dbReference type="ARBA" id="ARBA00023242"/>
    </source>
</evidence>
<sequence>MEPVATWTPEYFVENEAACLKQLTAEDDVVWRSIPLLNCMGAQHLVDGQLVRFRGMVQDMQDPECYLKRYGVRCKSSESIVRYQNGQYRDILVYNAATERVDNRNHGEDRSFGERRSMFVVTIPGQNGWAIEHEKQANAKPGVVPVRGASTEERHDDAASVQNRVKRGHDDHEEMDTDAATDVPEKETKKLATEPKPASASQPGAAVLSADYLLNSPISDRPGKACLVKLYRDIENWTLNTVIEAVGFLSVHPALDGAGDVADMDAFEDEMSEHQATHPPPSLIPRLHAIAVRKLTHTNPLLLDSRTPESAGSPNVENDSAATVAIVKELHNLLTQCLFGDRVAADYLLCHLVSSVYLRYEVESRGQFCLNLSNIPAKVLPVYTESLYQLLEMLLPASHYFPMTLENMNTVQFAPRKDYTTNKLTSGLLQLAPHTHLVLDETRLQPGKLESAGVEAVRHVAHLINDQQLKYDFKFYQLEFNADVPVLVLSEGRSMLPSNCQLPIMPDLDAIELIEETIKAGRHYIAPKLDEVRCFLTHARIRSFDMKTLDPKIVEEDFVEMRVGSSGEVSMNDLHTLFVLARLVGLSSGHPSLTRDHWERAKKLELERRNRLQMFAKPTVEP</sequence>
<feature type="region of interest" description="Disordered" evidence="5">
    <location>
        <begin position="149"/>
        <end position="203"/>
    </location>
</feature>
<dbReference type="PANTHER" id="PTHR13489">
    <property type="entry name" value="MINI-CHROMOSOME MAINTENANCE COMPLEX-BINDING PROTEIN"/>
    <property type="match status" value="1"/>
</dbReference>
<dbReference type="GO" id="GO:0005634">
    <property type="term" value="C:nucleus"/>
    <property type="evidence" value="ECO:0007669"/>
    <property type="project" value="UniProtKB-SubCell"/>
</dbReference>
<evidence type="ECO:0000256" key="3">
    <source>
        <dbReference type="ARBA" id="ARBA00015405"/>
    </source>
</evidence>
<dbReference type="STRING" id="7167.A0A182FLN1"/>
<dbReference type="PANTHER" id="PTHR13489:SF0">
    <property type="entry name" value="MINI-CHROMOSOME MAINTENANCE COMPLEX-BINDING PROTEIN"/>
    <property type="match status" value="1"/>
</dbReference>